<feature type="transmembrane region" description="Helical" evidence="2">
    <location>
        <begin position="155"/>
        <end position="176"/>
    </location>
</feature>
<dbReference type="Pfam" id="PF06347">
    <property type="entry name" value="SH3_4"/>
    <property type="match status" value="1"/>
</dbReference>
<evidence type="ECO:0000256" key="3">
    <source>
        <dbReference type="SAM" id="SignalP"/>
    </source>
</evidence>
<dbReference type="InterPro" id="IPR010466">
    <property type="entry name" value="DUF1058"/>
</dbReference>
<name>A0A2S0RBP0_9FLAO</name>
<dbReference type="RefSeq" id="WP_108369709.1">
    <property type="nucleotide sequence ID" value="NZ_CP028811.1"/>
</dbReference>
<dbReference type="SMART" id="SM00287">
    <property type="entry name" value="SH3b"/>
    <property type="match status" value="1"/>
</dbReference>
<dbReference type="Gene3D" id="1.25.40.10">
    <property type="entry name" value="Tetratricopeptide repeat domain"/>
    <property type="match status" value="1"/>
</dbReference>
<accession>A0A2S0RBP0</accession>
<dbReference type="InterPro" id="IPR003646">
    <property type="entry name" value="SH3-like_bac-type"/>
</dbReference>
<dbReference type="InterPro" id="IPR019734">
    <property type="entry name" value="TPR_rpt"/>
</dbReference>
<reference evidence="5 6" key="1">
    <citation type="submission" date="2018-04" db="EMBL/GenBank/DDBJ databases">
        <title>Genome sequencing of Flavobacterium sp. HYN0048.</title>
        <authorList>
            <person name="Yi H."/>
            <person name="Baek C."/>
        </authorList>
    </citation>
    <scope>NUCLEOTIDE SEQUENCE [LARGE SCALE GENOMIC DNA]</scope>
    <source>
        <strain evidence="5 6">HYN0048</strain>
    </source>
</reference>
<evidence type="ECO:0000256" key="2">
    <source>
        <dbReference type="SAM" id="Phobius"/>
    </source>
</evidence>
<proteinExistence type="predicted"/>
<evidence type="ECO:0000259" key="4">
    <source>
        <dbReference type="SMART" id="SM00287"/>
    </source>
</evidence>
<evidence type="ECO:0000256" key="1">
    <source>
        <dbReference type="PROSITE-ProRule" id="PRU00339"/>
    </source>
</evidence>
<feature type="transmembrane region" description="Helical" evidence="2">
    <location>
        <begin position="126"/>
        <end position="146"/>
    </location>
</feature>
<dbReference type="PROSITE" id="PS50293">
    <property type="entry name" value="TPR_REGION"/>
    <property type="match status" value="1"/>
</dbReference>
<dbReference type="Proteomes" id="UP000244193">
    <property type="component" value="Chromosome"/>
</dbReference>
<sequence>MKNILYLLLLSVSFSFAQSGFETGNALYRKGHYAEAADSYESVLKTRKHSAELYFNLGNCYYKLHKIAPAIYNYEKALLLSPNDSEIKNNLKFAQKAAIDEVKDVPHVGFLKMIENAAGIFAYDSWAWIAVVFAFVCLLLFAGYYFSAEALRKRLFFMGMFASIVVIGLSTGAAFIGKNANADDREAIVFDDVLPVKTEPKADAQDAFVLHEGTKVSITDTLDVWRKVRISDQTEGWVQAESIKEIR</sequence>
<keyword evidence="6" id="KW-1185">Reference proteome</keyword>
<keyword evidence="2" id="KW-0472">Membrane</keyword>
<dbReference type="Gene3D" id="2.30.30.40">
    <property type="entry name" value="SH3 Domains"/>
    <property type="match status" value="1"/>
</dbReference>
<keyword evidence="2" id="KW-0812">Transmembrane</keyword>
<feature type="repeat" description="TPR" evidence="1">
    <location>
        <begin position="51"/>
        <end position="84"/>
    </location>
</feature>
<evidence type="ECO:0000313" key="6">
    <source>
        <dbReference type="Proteomes" id="UP000244193"/>
    </source>
</evidence>
<protein>
    <submittedName>
        <fullName evidence="5">BatE protein</fullName>
    </submittedName>
</protein>
<organism evidence="5 6">
    <name type="scientific">Flavobacterium magnum</name>
    <dbReference type="NCBI Taxonomy" id="2162713"/>
    <lineage>
        <taxon>Bacteria</taxon>
        <taxon>Pseudomonadati</taxon>
        <taxon>Bacteroidota</taxon>
        <taxon>Flavobacteriia</taxon>
        <taxon>Flavobacteriales</taxon>
        <taxon>Flavobacteriaceae</taxon>
        <taxon>Flavobacterium</taxon>
    </lineage>
</organism>
<keyword evidence="1" id="KW-0802">TPR repeat</keyword>
<dbReference type="PROSITE" id="PS50005">
    <property type="entry name" value="TPR"/>
    <property type="match status" value="1"/>
</dbReference>
<dbReference type="AlphaFoldDB" id="A0A2S0RBP0"/>
<dbReference type="KEGG" id="fmg:HYN48_02930"/>
<dbReference type="OrthoDB" id="9776208at2"/>
<gene>
    <name evidence="5" type="ORF">HYN48_02930</name>
</gene>
<feature type="signal peptide" evidence="3">
    <location>
        <begin position="1"/>
        <end position="17"/>
    </location>
</feature>
<feature type="chain" id="PRO_5015546569" evidence="3">
    <location>
        <begin position="18"/>
        <end position="247"/>
    </location>
</feature>
<dbReference type="InterPro" id="IPR011990">
    <property type="entry name" value="TPR-like_helical_dom_sf"/>
</dbReference>
<keyword evidence="2" id="KW-1133">Transmembrane helix</keyword>
<evidence type="ECO:0000313" key="5">
    <source>
        <dbReference type="EMBL" id="AWA29123.1"/>
    </source>
</evidence>
<feature type="domain" description="SH3b" evidence="4">
    <location>
        <begin position="184"/>
        <end position="246"/>
    </location>
</feature>
<dbReference type="EMBL" id="CP028811">
    <property type="protein sequence ID" value="AWA29123.1"/>
    <property type="molecule type" value="Genomic_DNA"/>
</dbReference>
<keyword evidence="3" id="KW-0732">Signal</keyword>
<dbReference type="Pfam" id="PF00515">
    <property type="entry name" value="TPR_1"/>
    <property type="match status" value="1"/>
</dbReference>
<dbReference type="SUPFAM" id="SSF48452">
    <property type="entry name" value="TPR-like"/>
    <property type="match status" value="1"/>
</dbReference>
<dbReference type="SMART" id="SM00028">
    <property type="entry name" value="TPR"/>
    <property type="match status" value="2"/>
</dbReference>